<accession>A0A448J5N3</accession>
<dbReference type="AlphaFoldDB" id="A0A448J5N3"/>
<evidence type="ECO:0000313" key="1">
    <source>
        <dbReference type="EMBL" id="VEG59965.1"/>
    </source>
</evidence>
<gene>
    <name evidence="1" type="ORF">NCTC11951_00029</name>
</gene>
<name>A0A448J5N3_CAMJU</name>
<sequence>MNLEVDVDVSDLDYVDVNDVLYLFNDRLNEAEQEDFLRRLNEDININPLQRIKIILQSLPNYEALNILKELNNEFKSDKEWQEIAKSINGDER</sequence>
<organism evidence="1 2">
    <name type="scientific">Campylobacter jejuni subsp. doylei</name>
    <dbReference type="NCBI Taxonomy" id="32021"/>
    <lineage>
        <taxon>Bacteria</taxon>
        <taxon>Pseudomonadati</taxon>
        <taxon>Campylobacterota</taxon>
        <taxon>Epsilonproteobacteria</taxon>
        <taxon>Campylobacterales</taxon>
        <taxon>Campylobacteraceae</taxon>
        <taxon>Campylobacter</taxon>
    </lineage>
</organism>
<dbReference type="Proteomes" id="UP000275504">
    <property type="component" value="Chromosome"/>
</dbReference>
<evidence type="ECO:0000313" key="2">
    <source>
        <dbReference type="Proteomes" id="UP000275504"/>
    </source>
</evidence>
<reference evidence="1 2" key="1">
    <citation type="submission" date="2018-12" db="EMBL/GenBank/DDBJ databases">
        <authorList>
            <consortium name="Pathogen Informatics"/>
        </authorList>
    </citation>
    <scope>NUCLEOTIDE SEQUENCE [LARGE SCALE GENOMIC DNA]</scope>
    <source>
        <strain evidence="1 2">NCTC11951</strain>
    </source>
</reference>
<dbReference type="EMBL" id="LR134359">
    <property type="protein sequence ID" value="VEG59965.1"/>
    <property type="molecule type" value="Genomic_DNA"/>
</dbReference>
<protein>
    <submittedName>
        <fullName evidence="1">Uncharacterized protein</fullName>
    </submittedName>
</protein>
<proteinExistence type="predicted"/>